<keyword evidence="7" id="KW-0539">Nucleus</keyword>
<evidence type="ECO:0000256" key="1">
    <source>
        <dbReference type="ARBA" id="ARBA00004123"/>
    </source>
</evidence>
<keyword evidence="8" id="KW-0687">Ribonucleoprotein</keyword>
<dbReference type="Proteomes" id="UP000054270">
    <property type="component" value="Unassembled WGS sequence"/>
</dbReference>
<name>A0A0D2NMB5_HYPSF</name>
<dbReference type="AlphaFoldDB" id="A0A0D2NMB5"/>
<dbReference type="GO" id="GO:0097526">
    <property type="term" value="C:spliceosomal tri-snRNP complex"/>
    <property type="evidence" value="ECO:0007669"/>
    <property type="project" value="TreeGrafter"/>
</dbReference>
<protein>
    <recommendedName>
        <fullName evidence="10">Sm domain-containing protein</fullName>
    </recommendedName>
</protein>
<evidence type="ECO:0000313" key="12">
    <source>
        <dbReference type="Proteomes" id="UP000054270"/>
    </source>
</evidence>
<comment type="subcellular location">
    <subcellularLocation>
        <location evidence="1">Nucleus</location>
    </subcellularLocation>
</comment>
<dbReference type="GO" id="GO:0071013">
    <property type="term" value="C:catalytic step 2 spliceosome"/>
    <property type="evidence" value="ECO:0007669"/>
    <property type="project" value="TreeGrafter"/>
</dbReference>
<keyword evidence="3" id="KW-0507">mRNA processing</keyword>
<dbReference type="InterPro" id="IPR044641">
    <property type="entry name" value="Lsm7/SmG-like"/>
</dbReference>
<evidence type="ECO:0000256" key="7">
    <source>
        <dbReference type="ARBA" id="ARBA00023242"/>
    </source>
</evidence>
<evidence type="ECO:0000256" key="6">
    <source>
        <dbReference type="ARBA" id="ARBA00023187"/>
    </source>
</evidence>
<dbReference type="InterPro" id="IPR017132">
    <property type="entry name" value="Lsm7"/>
</dbReference>
<dbReference type="PANTHER" id="PTHR10553">
    <property type="entry name" value="SMALL NUCLEAR RIBONUCLEOPROTEIN"/>
    <property type="match status" value="1"/>
</dbReference>
<sequence>MADRGRGAARGGRGGSNIKRPMGGPQAAQNADKPRREAILDLSKYVDERIRVKFTGGREVTGILKGYDQLLNLVLDDVTEELQLPHPHIRSLGLTVLRGPTITVLNPVDGSEEIANPFAAAEQ</sequence>
<feature type="region of interest" description="Disordered" evidence="9">
    <location>
        <begin position="1"/>
        <end position="35"/>
    </location>
</feature>
<dbReference type="GO" id="GO:1990726">
    <property type="term" value="C:Lsm1-7-Pat1 complex"/>
    <property type="evidence" value="ECO:0007669"/>
    <property type="project" value="TreeGrafter"/>
</dbReference>
<dbReference type="GO" id="GO:0003723">
    <property type="term" value="F:RNA binding"/>
    <property type="evidence" value="ECO:0007669"/>
    <property type="project" value="UniProtKB-KW"/>
</dbReference>
<dbReference type="Gene3D" id="2.30.30.100">
    <property type="match status" value="1"/>
</dbReference>
<keyword evidence="4" id="KW-0747">Spliceosome</keyword>
<dbReference type="GO" id="GO:0000956">
    <property type="term" value="P:nuclear-transcribed mRNA catabolic process"/>
    <property type="evidence" value="ECO:0007669"/>
    <property type="project" value="InterPro"/>
</dbReference>
<gene>
    <name evidence="11" type="ORF">HYPSUDRAFT_45830</name>
</gene>
<dbReference type="InterPro" id="IPR047575">
    <property type="entry name" value="Sm"/>
</dbReference>
<dbReference type="PROSITE" id="PS52002">
    <property type="entry name" value="SM"/>
    <property type="match status" value="1"/>
</dbReference>
<dbReference type="STRING" id="945553.A0A0D2NMB5"/>
<dbReference type="EMBL" id="KN817597">
    <property type="protein sequence ID" value="KJA17841.1"/>
    <property type="molecule type" value="Genomic_DNA"/>
</dbReference>
<evidence type="ECO:0000256" key="9">
    <source>
        <dbReference type="SAM" id="MobiDB-lite"/>
    </source>
</evidence>
<reference evidence="12" key="1">
    <citation type="submission" date="2014-04" db="EMBL/GenBank/DDBJ databases">
        <title>Evolutionary Origins and Diversification of the Mycorrhizal Mutualists.</title>
        <authorList>
            <consortium name="DOE Joint Genome Institute"/>
            <consortium name="Mycorrhizal Genomics Consortium"/>
            <person name="Kohler A."/>
            <person name="Kuo A."/>
            <person name="Nagy L.G."/>
            <person name="Floudas D."/>
            <person name="Copeland A."/>
            <person name="Barry K.W."/>
            <person name="Cichocki N."/>
            <person name="Veneault-Fourrey C."/>
            <person name="LaButti K."/>
            <person name="Lindquist E.A."/>
            <person name="Lipzen A."/>
            <person name="Lundell T."/>
            <person name="Morin E."/>
            <person name="Murat C."/>
            <person name="Riley R."/>
            <person name="Ohm R."/>
            <person name="Sun H."/>
            <person name="Tunlid A."/>
            <person name="Henrissat B."/>
            <person name="Grigoriev I.V."/>
            <person name="Hibbett D.S."/>
            <person name="Martin F."/>
        </authorList>
    </citation>
    <scope>NUCLEOTIDE SEQUENCE [LARGE SCALE GENOMIC DNA]</scope>
    <source>
        <strain evidence="12">FD-334 SS-4</strain>
    </source>
</reference>
<evidence type="ECO:0000256" key="8">
    <source>
        <dbReference type="ARBA" id="ARBA00023274"/>
    </source>
</evidence>
<dbReference type="SUPFAM" id="SSF50182">
    <property type="entry name" value="Sm-like ribonucleoproteins"/>
    <property type="match status" value="1"/>
</dbReference>
<proteinExistence type="inferred from homology"/>
<dbReference type="Pfam" id="PF01423">
    <property type="entry name" value="LSM"/>
    <property type="match status" value="1"/>
</dbReference>
<evidence type="ECO:0000313" key="11">
    <source>
        <dbReference type="EMBL" id="KJA17841.1"/>
    </source>
</evidence>
<accession>A0A0D2NMB5</accession>
<dbReference type="GO" id="GO:0000398">
    <property type="term" value="P:mRNA splicing, via spliceosome"/>
    <property type="evidence" value="ECO:0007669"/>
    <property type="project" value="InterPro"/>
</dbReference>
<dbReference type="OrthoDB" id="274944at2759"/>
<evidence type="ECO:0000259" key="10">
    <source>
        <dbReference type="PROSITE" id="PS52002"/>
    </source>
</evidence>
<dbReference type="OMA" id="PFVQQEE"/>
<evidence type="ECO:0000256" key="3">
    <source>
        <dbReference type="ARBA" id="ARBA00022664"/>
    </source>
</evidence>
<dbReference type="SMART" id="SM00651">
    <property type="entry name" value="Sm"/>
    <property type="match status" value="1"/>
</dbReference>
<dbReference type="GO" id="GO:0005689">
    <property type="term" value="C:U12-type spliceosomal complex"/>
    <property type="evidence" value="ECO:0007669"/>
    <property type="project" value="TreeGrafter"/>
</dbReference>
<organism evidence="11 12">
    <name type="scientific">Hypholoma sublateritium (strain FD-334 SS-4)</name>
    <dbReference type="NCBI Taxonomy" id="945553"/>
    <lineage>
        <taxon>Eukaryota</taxon>
        <taxon>Fungi</taxon>
        <taxon>Dikarya</taxon>
        <taxon>Basidiomycota</taxon>
        <taxon>Agaricomycotina</taxon>
        <taxon>Agaricomycetes</taxon>
        <taxon>Agaricomycetidae</taxon>
        <taxon>Agaricales</taxon>
        <taxon>Agaricineae</taxon>
        <taxon>Strophariaceae</taxon>
        <taxon>Hypholoma</taxon>
    </lineage>
</organism>
<keyword evidence="5" id="KW-0694">RNA-binding</keyword>
<evidence type="ECO:0000256" key="5">
    <source>
        <dbReference type="ARBA" id="ARBA00022884"/>
    </source>
</evidence>
<comment type="similarity">
    <text evidence="2">Belongs to the snRNP Sm proteins family.</text>
</comment>
<evidence type="ECO:0000256" key="4">
    <source>
        <dbReference type="ARBA" id="ARBA00022728"/>
    </source>
</evidence>
<dbReference type="GO" id="GO:0005688">
    <property type="term" value="C:U6 snRNP"/>
    <property type="evidence" value="ECO:0007669"/>
    <property type="project" value="TreeGrafter"/>
</dbReference>
<keyword evidence="12" id="KW-1185">Reference proteome</keyword>
<evidence type="ECO:0000256" key="2">
    <source>
        <dbReference type="ARBA" id="ARBA00006850"/>
    </source>
</evidence>
<dbReference type="PANTHER" id="PTHR10553:SF5">
    <property type="entry name" value="U6 SNRNA-ASSOCIATED SM-LIKE PROTEIN LSM7"/>
    <property type="match status" value="1"/>
</dbReference>
<keyword evidence="6" id="KW-0508">mRNA splicing</keyword>
<dbReference type="InterPro" id="IPR010920">
    <property type="entry name" value="LSM_dom_sf"/>
</dbReference>
<dbReference type="InterPro" id="IPR001163">
    <property type="entry name" value="Sm_dom_euk/arc"/>
</dbReference>
<dbReference type="CDD" id="cd01729">
    <property type="entry name" value="LSm7"/>
    <property type="match status" value="1"/>
</dbReference>
<dbReference type="GO" id="GO:0071004">
    <property type="term" value="C:U2-type prespliceosome"/>
    <property type="evidence" value="ECO:0007669"/>
    <property type="project" value="TreeGrafter"/>
</dbReference>
<feature type="domain" description="Sm" evidence="10">
    <location>
        <begin position="37"/>
        <end position="111"/>
    </location>
</feature>